<dbReference type="SUPFAM" id="SSF56645">
    <property type="entry name" value="Acyl-CoA dehydrogenase NM domain-like"/>
    <property type="match status" value="1"/>
</dbReference>
<dbReference type="EC" id="1.-.-.-" evidence="7"/>
<keyword evidence="8" id="KW-1185">Reference proteome</keyword>
<dbReference type="InParanoid" id="A0A545AGI6"/>
<dbReference type="GO" id="GO:0033539">
    <property type="term" value="P:fatty acid beta-oxidation using acyl-CoA dehydrogenase"/>
    <property type="evidence" value="ECO:0007669"/>
    <property type="project" value="TreeGrafter"/>
</dbReference>
<dbReference type="OrthoDB" id="571684at2"/>
<dbReference type="Proteomes" id="UP000317982">
    <property type="component" value="Unassembled WGS sequence"/>
</dbReference>
<dbReference type="SUPFAM" id="SSF47203">
    <property type="entry name" value="Acyl-CoA dehydrogenase C-terminal domain-like"/>
    <property type="match status" value="1"/>
</dbReference>
<accession>A0A545AGI6</accession>
<dbReference type="InterPro" id="IPR013107">
    <property type="entry name" value="Acyl-CoA_DH_C"/>
</dbReference>
<keyword evidence="2 7" id="KW-0560">Oxidoreductase</keyword>
<dbReference type="Gene3D" id="2.40.110.10">
    <property type="entry name" value="Butyryl-CoA Dehydrogenase, subunit A, domain 2"/>
    <property type="match status" value="1"/>
</dbReference>
<protein>
    <submittedName>
        <fullName evidence="7">SfnB family sulfur acquisition oxidoreductase</fullName>
        <ecNumber evidence="7">1.-.-.-</ecNumber>
    </submittedName>
</protein>
<dbReference type="InterPro" id="IPR009100">
    <property type="entry name" value="AcylCoA_DH/oxidase_NM_dom_sf"/>
</dbReference>
<reference evidence="7 8" key="1">
    <citation type="submission" date="2019-07" db="EMBL/GenBank/DDBJ databases">
        <title>Cryptosporangium phraense sp. nov., isolated from plant litter.</title>
        <authorList>
            <person name="Suriyachadkun C."/>
        </authorList>
    </citation>
    <scope>NUCLEOTIDE SEQUENCE [LARGE SCALE GENOMIC DNA]</scope>
    <source>
        <strain evidence="7 8">A-T 5661</strain>
    </source>
</reference>
<dbReference type="PIRSF" id="PIRSF016578">
    <property type="entry name" value="HsaA"/>
    <property type="match status" value="1"/>
</dbReference>
<name>A0A545AGI6_9ACTN</name>
<keyword evidence="1" id="KW-0285">Flavoprotein</keyword>
<dbReference type="PANTHER" id="PTHR48083:SF19">
    <property type="entry name" value="FLAVIN-DEPENDENT MONOOXYGENASE, OXYGENASE SUBUNIT HSAA"/>
    <property type="match status" value="1"/>
</dbReference>
<dbReference type="InterPro" id="IPR036250">
    <property type="entry name" value="AcylCo_DH-like_C"/>
</dbReference>
<evidence type="ECO:0000313" key="7">
    <source>
        <dbReference type="EMBL" id="TQS40433.1"/>
    </source>
</evidence>
<feature type="domain" description="Acyl-CoA dehydrogenase/oxidase N-terminal" evidence="5">
    <location>
        <begin position="28"/>
        <end position="114"/>
    </location>
</feature>
<feature type="domain" description="Acyl-CoA oxidase/dehydrogenase middle" evidence="4">
    <location>
        <begin position="138"/>
        <end position="217"/>
    </location>
</feature>
<dbReference type="InterPro" id="IPR013786">
    <property type="entry name" value="AcylCoA_DH/ox_N"/>
</dbReference>
<dbReference type="InterPro" id="IPR037069">
    <property type="entry name" value="AcylCoA_DH/ox_N_sf"/>
</dbReference>
<evidence type="ECO:0000256" key="2">
    <source>
        <dbReference type="ARBA" id="ARBA00023002"/>
    </source>
</evidence>
<evidence type="ECO:0000256" key="3">
    <source>
        <dbReference type="ARBA" id="ARBA00049661"/>
    </source>
</evidence>
<dbReference type="GO" id="GO:0050660">
    <property type="term" value="F:flavin adenine dinucleotide binding"/>
    <property type="evidence" value="ECO:0007669"/>
    <property type="project" value="InterPro"/>
</dbReference>
<comment type="caution">
    <text evidence="7">The sequence shown here is derived from an EMBL/GenBank/DDBJ whole genome shotgun (WGS) entry which is preliminary data.</text>
</comment>
<dbReference type="Pfam" id="PF02771">
    <property type="entry name" value="Acyl-CoA_dh_N"/>
    <property type="match status" value="1"/>
</dbReference>
<dbReference type="GO" id="GO:0016712">
    <property type="term" value="F:oxidoreductase activity, acting on paired donors, with incorporation or reduction of molecular oxygen, reduced flavin or flavoprotein as one donor, and incorporation of one atom of oxygen"/>
    <property type="evidence" value="ECO:0007669"/>
    <property type="project" value="TreeGrafter"/>
</dbReference>
<dbReference type="NCBIfam" id="TIGR04022">
    <property type="entry name" value="sulfur_SfnB"/>
    <property type="match status" value="1"/>
</dbReference>
<dbReference type="Pfam" id="PF08028">
    <property type="entry name" value="Acyl-CoA_dh_2"/>
    <property type="match status" value="1"/>
</dbReference>
<proteinExistence type="inferred from homology"/>
<dbReference type="AlphaFoldDB" id="A0A545AGI6"/>
<dbReference type="Gene3D" id="1.20.140.10">
    <property type="entry name" value="Butyryl-CoA Dehydrogenase, subunit A, domain 3"/>
    <property type="match status" value="1"/>
</dbReference>
<dbReference type="GO" id="GO:0003995">
    <property type="term" value="F:acyl-CoA dehydrogenase activity"/>
    <property type="evidence" value="ECO:0007669"/>
    <property type="project" value="TreeGrafter"/>
</dbReference>
<evidence type="ECO:0000259" key="4">
    <source>
        <dbReference type="Pfam" id="PF02770"/>
    </source>
</evidence>
<evidence type="ECO:0000259" key="5">
    <source>
        <dbReference type="Pfam" id="PF02771"/>
    </source>
</evidence>
<dbReference type="InterPro" id="IPR006091">
    <property type="entry name" value="Acyl-CoA_Oxase/DH_mid-dom"/>
</dbReference>
<dbReference type="Gene3D" id="1.10.540.10">
    <property type="entry name" value="Acyl-CoA dehydrogenase/oxidase, N-terminal domain"/>
    <property type="match status" value="1"/>
</dbReference>
<dbReference type="Pfam" id="PF02770">
    <property type="entry name" value="Acyl-CoA_dh_M"/>
    <property type="match status" value="1"/>
</dbReference>
<dbReference type="GO" id="GO:0005737">
    <property type="term" value="C:cytoplasm"/>
    <property type="evidence" value="ECO:0007669"/>
    <property type="project" value="TreeGrafter"/>
</dbReference>
<evidence type="ECO:0000313" key="8">
    <source>
        <dbReference type="Proteomes" id="UP000317982"/>
    </source>
</evidence>
<sequence>MPLWGRRCGVTRILTDDADAVSAATELAAAWRPGAVERDATGALPYRELEALAASGLLGMRIPRAHGGPGVSAATVAEVFRILATADPAVAQIPQNHIAFADLLLRAGSPSQVAFFAAEFLGGARLGNALSERGTKTARDFATRILPSGDDYVVDGRKYYSTGALTAQWIPVFGKDESDEVSVAYVRRDAPGVVVEQDWNAFGQRSTFSGTTILTDVVVPGDHVLRQPFVRLAGTTFGAFGQIIHAAIEVGIARGALTDGVAFLRERARPAPGSGVTRAIDDQQIVRLVGELEVDVRAAEAFLRSAARALDASEDAGYNATEARLEVAAAKAFAGRVALDVSTRIFDFAGSSAADRGQGLDRHWRNARTHTLHDPARLKELALGTWLVTGVPPDPASTLI</sequence>
<dbReference type="InterPro" id="IPR050741">
    <property type="entry name" value="Acyl-CoA_dehydrogenase"/>
</dbReference>
<dbReference type="InterPro" id="IPR046373">
    <property type="entry name" value="Acyl-CoA_Oxase/DH_mid-dom_sf"/>
</dbReference>
<evidence type="ECO:0000256" key="1">
    <source>
        <dbReference type="ARBA" id="ARBA00022630"/>
    </source>
</evidence>
<gene>
    <name evidence="7" type="ORF">FL583_34895</name>
</gene>
<feature type="domain" description="Acyl-CoA dehydrogenase C-terminal" evidence="6">
    <location>
        <begin position="243"/>
        <end position="373"/>
    </location>
</feature>
<comment type="similarity">
    <text evidence="3">Belongs to the HpaH/HsaA monooxygenase family.</text>
</comment>
<organism evidence="7 8">
    <name type="scientific">Cryptosporangium phraense</name>
    <dbReference type="NCBI Taxonomy" id="2593070"/>
    <lineage>
        <taxon>Bacteria</taxon>
        <taxon>Bacillati</taxon>
        <taxon>Actinomycetota</taxon>
        <taxon>Actinomycetes</taxon>
        <taxon>Cryptosporangiales</taxon>
        <taxon>Cryptosporangiaceae</taxon>
        <taxon>Cryptosporangium</taxon>
    </lineage>
</organism>
<evidence type="ECO:0000259" key="6">
    <source>
        <dbReference type="Pfam" id="PF08028"/>
    </source>
</evidence>
<dbReference type="PANTHER" id="PTHR48083">
    <property type="entry name" value="MEDIUM-CHAIN SPECIFIC ACYL-COA DEHYDROGENASE, MITOCHONDRIAL-RELATED"/>
    <property type="match status" value="1"/>
</dbReference>
<dbReference type="EMBL" id="VIRS01000041">
    <property type="protein sequence ID" value="TQS40433.1"/>
    <property type="molecule type" value="Genomic_DNA"/>
</dbReference>
<dbReference type="InterPro" id="IPR023922">
    <property type="entry name" value="S04_starv_induced_SfnB"/>
</dbReference>